<feature type="compositionally biased region" description="Basic and acidic residues" evidence="1">
    <location>
        <begin position="1"/>
        <end position="24"/>
    </location>
</feature>
<comment type="caution">
    <text evidence="2">The sequence shown here is derived from an EMBL/GenBank/DDBJ whole genome shotgun (WGS) entry which is preliminary data.</text>
</comment>
<accession>A0A9N7YCH7</accession>
<dbReference type="EMBL" id="CADEAL010000379">
    <property type="protein sequence ID" value="CAB1419299.1"/>
    <property type="molecule type" value="Genomic_DNA"/>
</dbReference>
<protein>
    <submittedName>
        <fullName evidence="2">Uncharacterized protein</fullName>
    </submittedName>
</protein>
<evidence type="ECO:0000313" key="2">
    <source>
        <dbReference type="EMBL" id="CAB1419299.1"/>
    </source>
</evidence>
<sequence>MEEAERERRGNKERVKQMAREAIRSEMMPSEGAAERRGAGGRCESSFIVHACARLLPPAARLPRSRAAAEKRGRRAQAESEHQANKGRQSSTPSFLQQPPAGQSPPFPPSPSPSLL</sequence>
<feature type="compositionally biased region" description="Polar residues" evidence="1">
    <location>
        <begin position="86"/>
        <end position="96"/>
    </location>
</feature>
<dbReference type="Proteomes" id="UP001153269">
    <property type="component" value="Unassembled WGS sequence"/>
</dbReference>
<organism evidence="2 3">
    <name type="scientific">Pleuronectes platessa</name>
    <name type="common">European plaice</name>
    <dbReference type="NCBI Taxonomy" id="8262"/>
    <lineage>
        <taxon>Eukaryota</taxon>
        <taxon>Metazoa</taxon>
        <taxon>Chordata</taxon>
        <taxon>Craniata</taxon>
        <taxon>Vertebrata</taxon>
        <taxon>Euteleostomi</taxon>
        <taxon>Actinopterygii</taxon>
        <taxon>Neopterygii</taxon>
        <taxon>Teleostei</taxon>
        <taxon>Neoteleostei</taxon>
        <taxon>Acanthomorphata</taxon>
        <taxon>Carangaria</taxon>
        <taxon>Pleuronectiformes</taxon>
        <taxon>Pleuronectoidei</taxon>
        <taxon>Pleuronectidae</taxon>
        <taxon>Pleuronectes</taxon>
    </lineage>
</organism>
<dbReference type="AlphaFoldDB" id="A0A9N7YCH7"/>
<name>A0A9N7YCH7_PLEPL</name>
<feature type="compositionally biased region" description="Pro residues" evidence="1">
    <location>
        <begin position="102"/>
        <end position="116"/>
    </location>
</feature>
<reference evidence="2" key="1">
    <citation type="submission" date="2020-03" db="EMBL/GenBank/DDBJ databases">
        <authorList>
            <person name="Weist P."/>
        </authorList>
    </citation>
    <scope>NUCLEOTIDE SEQUENCE</scope>
</reference>
<proteinExistence type="predicted"/>
<feature type="compositionally biased region" description="Basic and acidic residues" evidence="1">
    <location>
        <begin position="67"/>
        <end position="84"/>
    </location>
</feature>
<keyword evidence="3" id="KW-1185">Reference proteome</keyword>
<gene>
    <name evidence="2" type="ORF">PLEPLA_LOCUS7127</name>
</gene>
<feature type="region of interest" description="Disordered" evidence="1">
    <location>
        <begin position="58"/>
        <end position="116"/>
    </location>
</feature>
<evidence type="ECO:0000313" key="3">
    <source>
        <dbReference type="Proteomes" id="UP001153269"/>
    </source>
</evidence>
<evidence type="ECO:0000256" key="1">
    <source>
        <dbReference type="SAM" id="MobiDB-lite"/>
    </source>
</evidence>
<feature type="region of interest" description="Disordered" evidence="1">
    <location>
        <begin position="1"/>
        <end position="42"/>
    </location>
</feature>